<feature type="transmembrane region" description="Helical" evidence="5">
    <location>
        <begin position="193"/>
        <end position="211"/>
    </location>
</feature>
<dbReference type="Proteomes" id="UP001497497">
    <property type="component" value="Unassembled WGS sequence"/>
</dbReference>
<name>A0AAV2IFZ7_LYMST</name>
<dbReference type="Pfam" id="PF10324">
    <property type="entry name" value="7TM_GPCR_Srw"/>
    <property type="match status" value="1"/>
</dbReference>
<dbReference type="AlphaFoldDB" id="A0AAV2IFZ7"/>
<evidence type="ECO:0000256" key="3">
    <source>
        <dbReference type="ARBA" id="ARBA00022989"/>
    </source>
</evidence>
<dbReference type="PROSITE" id="PS50262">
    <property type="entry name" value="G_PROTEIN_RECEP_F1_2"/>
    <property type="match status" value="1"/>
</dbReference>
<feature type="transmembrane region" description="Helical" evidence="5">
    <location>
        <begin position="242"/>
        <end position="266"/>
    </location>
</feature>
<feature type="transmembrane region" description="Helical" evidence="5">
    <location>
        <begin position="278"/>
        <end position="302"/>
    </location>
</feature>
<proteinExistence type="predicted"/>
<comment type="subcellular location">
    <subcellularLocation>
        <location evidence="1">Membrane</location>
    </subcellularLocation>
</comment>
<keyword evidence="2 5" id="KW-0812">Transmembrane</keyword>
<dbReference type="PRINTS" id="PR00237">
    <property type="entry name" value="GPCRRHODOPSN"/>
</dbReference>
<feature type="transmembrane region" description="Helical" evidence="5">
    <location>
        <begin position="46"/>
        <end position="66"/>
    </location>
</feature>
<feature type="transmembrane region" description="Helical" evidence="5">
    <location>
        <begin position="135"/>
        <end position="154"/>
    </location>
</feature>
<keyword evidence="8" id="KW-1185">Reference proteome</keyword>
<dbReference type="InterPro" id="IPR000276">
    <property type="entry name" value="GPCR_Rhodpsn"/>
</dbReference>
<evidence type="ECO:0000256" key="5">
    <source>
        <dbReference type="SAM" id="Phobius"/>
    </source>
</evidence>
<dbReference type="EMBL" id="CAXITT010000577">
    <property type="protein sequence ID" value="CAL1543818.1"/>
    <property type="molecule type" value="Genomic_DNA"/>
</dbReference>
<reference evidence="7 8" key="1">
    <citation type="submission" date="2024-04" db="EMBL/GenBank/DDBJ databases">
        <authorList>
            <consortium name="Genoscope - CEA"/>
            <person name="William W."/>
        </authorList>
    </citation>
    <scope>NUCLEOTIDE SEQUENCE [LARGE SCALE GENOMIC DNA]</scope>
</reference>
<dbReference type="GO" id="GO:0008528">
    <property type="term" value="F:G protein-coupled peptide receptor activity"/>
    <property type="evidence" value="ECO:0007669"/>
    <property type="project" value="InterPro"/>
</dbReference>
<keyword evidence="3 5" id="KW-1133">Transmembrane helix</keyword>
<sequence length="317" mass="36091">MFLSNSTTFTILMFNYVALGGTMGCVGCLGNAVNAYVFVKMGIRDTVNISLLGLAISDFLALLFLLSESVCLNPMFQDTGVPVVLTEIEYVVGGWPHVCFTRVTSWITAFVTFERCLCIACPLKVKRYVTPTRAKLFICAMFLLVLASAAPEFFVNQFTWKFYPERNRTMLGLRFIEDRTRFEIVTLVLNNVIMQYFAFLAVIVFTITLAAELNQKSKWRSSVVKADNPDDIPRKDKKVVKLITLISTTFILSYLPSSILFLAMAVEHEFHPDGYYNIFYVTWSFAYVMEGLNASLNIFVYFTMSSRFRGIVYKTFL</sequence>
<dbReference type="GO" id="GO:0016020">
    <property type="term" value="C:membrane"/>
    <property type="evidence" value="ECO:0007669"/>
    <property type="project" value="UniProtKB-SubCell"/>
</dbReference>
<protein>
    <recommendedName>
        <fullName evidence="6">G-protein coupled receptors family 1 profile domain-containing protein</fullName>
    </recommendedName>
</protein>
<accession>A0AAV2IFZ7</accession>
<dbReference type="InterPro" id="IPR052954">
    <property type="entry name" value="GPCR-Ligand_Int"/>
</dbReference>
<dbReference type="InterPro" id="IPR019427">
    <property type="entry name" value="7TM_GPCR_serpentine_rcpt_Srw"/>
</dbReference>
<dbReference type="SUPFAM" id="SSF81321">
    <property type="entry name" value="Family A G protein-coupled receptor-like"/>
    <property type="match status" value="1"/>
</dbReference>
<keyword evidence="4 5" id="KW-0472">Membrane</keyword>
<dbReference type="PANTHER" id="PTHR46641">
    <property type="entry name" value="FMRFAMIDE RECEPTOR-RELATED"/>
    <property type="match status" value="1"/>
</dbReference>
<evidence type="ECO:0000259" key="6">
    <source>
        <dbReference type="PROSITE" id="PS50262"/>
    </source>
</evidence>
<organism evidence="7 8">
    <name type="scientific">Lymnaea stagnalis</name>
    <name type="common">Great pond snail</name>
    <name type="synonym">Helix stagnalis</name>
    <dbReference type="NCBI Taxonomy" id="6523"/>
    <lineage>
        <taxon>Eukaryota</taxon>
        <taxon>Metazoa</taxon>
        <taxon>Spiralia</taxon>
        <taxon>Lophotrochozoa</taxon>
        <taxon>Mollusca</taxon>
        <taxon>Gastropoda</taxon>
        <taxon>Heterobranchia</taxon>
        <taxon>Euthyneura</taxon>
        <taxon>Panpulmonata</taxon>
        <taxon>Hygrophila</taxon>
        <taxon>Lymnaeoidea</taxon>
        <taxon>Lymnaeidae</taxon>
        <taxon>Lymnaea</taxon>
    </lineage>
</organism>
<comment type="caution">
    <text evidence="7">The sequence shown here is derived from an EMBL/GenBank/DDBJ whole genome shotgun (WGS) entry which is preliminary data.</text>
</comment>
<evidence type="ECO:0000256" key="4">
    <source>
        <dbReference type="ARBA" id="ARBA00023136"/>
    </source>
</evidence>
<dbReference type="Gene3D" id="1.20.1070.10">
    <property type="entry name" value="Rhodopsin 7-helix transmembrane proteins"/>
    <property type="match status" value="1"/>
</dbReference>
<evidence type="ECO:0000313" key="8">
    <source>
        <dbReference type="Proteomes" id="UP001497497"/>
    </source>
</evidence>
<dbReference type="PANTHER" id="PTHR46641:SF2">
    <property type="entry name" value="FMRFAMIDE RECEPTOR"/>
    <property type="match status" value="1"/>
</dbReference>
<evidence type="ECO:0000313" key="7">
    <source>
        <dbReference type="EMBL" id="CAL1543818.1"/>
    </source>
</evidence>
<feature type="domain" description="G-protein coupled receptors family 1 profile" evidence="6">
    <location>
        <begin position="30"/>
        <end position="301"/>
    </location>
</feature>
<evidence type="ECO:0000256" key="2">
    <source>
        <dbReference type="ARBA" id="ARBA00022692"/>
    </source>
</evidence>
<feature type="transmembrane region" description="Helical" evidence="5">
    <location>
        <begin position="12"/>
        <end position="39"/>
    </location>
</feature>
<dbReference type="InterPro" id="IPR017452">
    <property type="entry name" value="GPCR_Rhodpsn_7TM"/>
</dbReference>
<evidence type="ECO:0000256" key="1">
    <source>
        <dbReference type="ARBA" id="ARBA00004370"/>
    </source>
</evidence>
<gene>
    <name evidence="7" type="ORF">GSLYS_00017331001</name>
</gene>